<evidence type="ECO:0000313" key="2">
    <source>
        <dbReference type="EMBL" id="SFB33388.1"/>
    </source>
</evidence>
<feature type="transmembrane region" description="Helical" evidence="1">
    <location>
        <begin position="58"/>
        <end position="76"/>
    </location>
</feature>
<keyword evidence="1" id="KW-0812">Transmembrane</keyword>
<keyword evidence="3" id="KW-1185">Reference proteome</keyword>
<name>A0A1I1AA64_9BACT</name>
<organism evidence="2 3">
    <name type="scientific">Algoriphagus aquimarinus</name>
    <dbReference type="NCBI Taxonomy" id="237018"/>
    <lineage>
        <taxon>Bacteria</taxon>
        <taxon>Pseudomonadati</taxon>
        <taxon>Bacteroidota</taxon>
        <taxon>Cytophagia</taxon>
        <taxon>Cytophagales</taxon>
        <taxon>Cyclobacteriaceae</taxon>
        <taxon>Algoriphagus</taxon>
    </lineage>
</organism>
<dbReference type="RefSeq" id="WP_092897459.1">
    <property type="nucleotide sequence ID" value="NZ_FOKK01000007.1"/>
</dbReference>
<protein>
    <submittedName>
        <fullName evidence="2">Uncharacterized protein</fullName>
    </submittedName>
</protein>
<gene>
    <name evidence="2" type="ORF">SAMN04489723_107204</name>
</gene>
<dbReference type="AlphaFoldDB" id="A0A1I1AA64"/>
<sequence>MSNINLTASKETGYLVERGESKLLEYVLMYALIAIAFVLGVKVYVGEFKYETGPTEKTLFIVLFVLVLLLTALSLYQIKLTKKLIFIGYTHTKEEARKALRNLAKEQRWKINYDNQEYFKAFTKSGVVAGKEITIIYATNGVYTNVRLEYGLRGRFPFTFGKRETLELLKKRI</sequence>
<proteinExistence type="predicted"/>
<keyword evidence="1" id="KW-1133">Transmembrane helix</keyword>
<dbReference type="EMBL" id="FOKK01000007">
    <property type="protein sequence ID" value="SFB33388.1"/>
    <property type="molecule type" value="Genomic_DNA"/>
</dbReference>
<reference evidence="2 3" key="1">
    <citation type="submission" date="2016-10" db="EMBL/GenBank/DDBJ databases">
        <authorList>
            <person name="de Groot N.N."/>
        </authorList>
    </citation>
    <scope>NUCLEOTIDE SEQUENCE [LARGE SCALE GENOMIC DNA]</scope>
    <source>
        <strain evidence="2 3">DSM 23399</strain>
    </source>
</reference>
<evidence type="ECO:0000313" key="3">
    <source>
        <dbReference type="Proteomes" id="UP000198790"/>
    </source>
</evidence>
<keyword evidence="1" id="KW-0472">Membrane</keyword>
<accession>A0A1I1AA64</accession>
<feature type="transmembrane region" description="Helical" evidence="1">
    <location>
        <begin position="27"/>
        <end position="46"/>
    </location>
</feature>
<dbReference type="Proteomes" id="UP000198790">
    <property type="component" value="Unassembled WGS sequence"/>
</dbReference>
<evidence type="ECO:0000256" key="1">
    <source>
        <dbReference type="SAM" id="Phobius"/>
    </source>
</evidence>